<dbReference type="InterPro" id="IPR020904">
    <property type="entry name" value="Sc_DH/Rdtase_CS"/>
</dbReference>
<dbReference type="InterPro" id="IPR036291">
    <property type="entry name" value="NAD(P)-bd_dom_sf"/>
</dbReference>
<dbReference type="InterPro" id="IPR002347">
    <property type="entry name" value="SDR_fam"/>
</dbReference>
<dbReference type="KEGG" id="rpb:RPB_4328"/>
<gene>
    <name evidence="2" type="ordered locus">RPB_4328</name>
</gene>
<dbReference type="SUPFAM" id="SSF51735">
    <property type="entry name" value="NAD(P)-binding Rossmann-fold domains"/>
    <property type="match status" value="1"/>
</dbReference>
<organism evidence="2 3">
    <name type="scientific">Rhodopseudomonas palustris (strain HaA2)</name>
    <dbReference type="NCBI Taxonomy" id="316058"/>
    <lineage>
        <taxon>Bacteria</taxon>
        <taxon>Pseudomonadati</taxon>
        <taxon>Pseudomonadota</taxon>
        <taxon>Alphaproteobacteria</taxon>
        <taxon>Hyphomicrobiales</taxon>
        <taxon>Nitrobacteraceae</taxon>
        <taxon>Rhodopseudomonas</taxon>
    </lineage>
</organism>
<dbReference type="PRINTS" id="PR00080">
    <property type="entry name" value="SDRFAMILY"/>
</dbReference>
<dbReference type="GO" id="GO:0016616">
    <property type="term" value="F:oxidoreductase activity, acting on the CH-OH group of donors, NAD or NADP as acceptor"/>
    <property type="evidence" value="ECO:0007669"/>
    <property type="project" value="TreeGrafter"/>
</dbReference>
<dbReference type="PANTHER" id="PTHR42760:SF122">
    <property type="entry name" value="NAD(P)-BINDING PROTEIN"/>
    <property type="match status" value="1"/>
</dbReference>
<dbReference type="EMBL" id="CP000250">
    <property type="protein sequence ID" value="ABD09015.1"/>
    <property type="molecule type" value="Genomic_DNA"/>
</dbReference>
<dbReference type="PRINTS" id="PR00081">
    <property type="entry name" value="GDHRDH"/>
</dbReference>
<dbReference type="Proteomes" id="UP000008809">
    <property type="component" value="Chromosome"/>
</dbReference>
<dbReference type="HOGENOM" id="CLU_010194_1_0_5"/>
<accession>Q2IRZ5</accession>
<dbReference type="eggNOG" id="COG1028">
    <property type="taxonomic scope" value="Bacteria"/>
</dbReference>
<evidence type="ECO:0000256" key="1">
    <source>
        <dbReference type="ARBA" id="ARBA00006484"/>
    </source>
</evidence>
<dbReference type="PANTHER" id="PTHR42760">
    <property type="entry name" value="SHORT-CHAIN DEHYDROGENASES/REDUCTASES FAMILY MEMBER"/>
    <property type="match status" value="1"/>
</dbReference>
<sequence>MPVALRFIRATTLPKTQRRKKTRMPRLEGKTALVVGAGSIGPGWGNGKATAVTFAREGAQVFCVDRNRDAAQETVDIIKSEGGRAIAFAADVSRAADVEAMVKACVDAWGGIDVLDNNVGIAETGGVVEVSEAEWDRVFAVNLKSAFLAMKHVVPIMQRQGGGSIINISSIASIRHLGISYVTYAASKAAMNAMTRTTAVEYAKDHVRVNCILPGLMKTPMVAHSAGLAASYAAGDVEAMWRARDAQVPMGHMGDAWDVANAALFLASDESKYVTGLELVVDGGLTLKVN</sequence>
<dbReference type="PROSITE" id="PS00061">
    <property type="entry name" value="ADH_SHORT"/>
    <property type="match status" value="1"/>
</dbReference>
<dbReference type="CDD" id="cd05233">
    <property type="entry name" value="SDR_c"/>
    <property type="match status" value="1"/>
</dbReference>
<dbReference type="Gene3D" id="3.40.50.720">
    <property type="entry name" value="NAD(P)-binding Rossmann-like Domain"/>
    <property type="match status" value="1"/>
</dbReference>
<dbReference type="STRING" id="316058.RPB_4328"/>
<reference evidence="2 3" key="1">
    <citation type="submission" date="2006-01" db="EMBL/GenBank/DDBJ databases">
        <title>Complete sequence of Rhodopseudomonas palustris HaA2.</title>
        <authorList>
            <consortium name="US DOE Joint Genome Institute"/>
            <person name="Copeland A."/>
            <person name="Lucas S."/>
            <person name="Lapidus A."/>
            <person name="Barry K."/>
            <person name="Detter J.C."/>
            <person name="Glavina T."/>
            <person name="Hammon N."/>
            <person name="Israni S."/>
            <person name="Pitluck S."/>
            <person name="Chain P."/>
            <person name="Malfatti S."/>
            <person name="Shin M."/>
            <person name="Vergez L."/>
            <person name="Schmutz J."/>
            <person name="Larimer F."/>
            <person name="Land M."/>
            <person name="Hauser L."/>
            <person name="Pelletier D.A."/>
            <person name="Kyrpides N."/>
            <person name="Anderson I."/>
            <person name="Oda Y."/>
            <person name="Harwood C.S."/>
            <person name="Richardson P."/>
        </authorList>
    </citation>
    <scope>NUCLEOTIDE SEQUENCE [LARGE SCALE GENOMIC DNA]</scope>
    <source>
        <strain evidence="2 3">HaA2</strain>
    </source>
</reference>
<dbReference type="Pfam" id="PF13561">
    <property type="entry name" value="adh_short_C2"/>
    <property type="match status" value="1"/>
</dbReference>
<proteinExistence type="inferred from homology"/>
<dbReference type="GO" id="GO:0006633">
    <property type="term" value="P:fatty acid biosynthetic process"/>
    <property type="evidence" value="ECO:0007669"/>
    <property type="project" value="TreeGrafter"/>
</dbReference>
<dbReference type="FunFam" id="3.40.50.720:FF:000084">
    <property type="entry name" value="Short-chain dehydrogenase reductase"/>
    <property type="match status" value="1"/>
</dbReference>
<comment type="similarity">
    <text evidence="1">Belongs to the short-chain dehydrogenases/reductases (SDR) family.</text>
</comment>
<keyword evidence="3" id="KW-1185">Reference proteome</keyword>
<dbReference type="AlphaFoldDB" id="Q2IRZ5"/>
<dbReference type="NCBIfam" id="NF005559">
    <property type="entry name" value="PRK07231.1"/>
    <property type="match status" value="1"/>
</dbReference>
<evidence type="ECO:0000313" key="3">
    <source>
        <dbReference type="Proteomes" id="UP000008809"/>
    </source>
</evidence>
<name>Q2IRZ5_RHOP2</name>
<dbReference type="GO" id="GO:0048038">
    <property type="term" value="F:quinone binding"/>
    <property type="evidence" value="ECO:0007669"/>
    <property type="project" value="TreeGrafter"/>
</dbReference>
<protein>
    <submittedName>
        <fullName evidence="2">Short-chain dehydrogenase/reductase SDR</fullName>
    </submittedName>
</protein>
<evidence type="ECO:0000313" key="2">
    <source>
        <dbReference type="EMBL" id="ABD09015.1"/>
    </source>
</evidence>